<reference evidence="7" key="1">
    <citation type="submission" date="2020-02" db="EMBL/GenBank/DDBJ databases">
        <authorList>
            <person name="Scholz U."/>
            <person name="Mascher M."/>
            <person name="Fiebig A."/>
        </authorList>
    </citation>
    <scope>NUCLEOTIDE SEQUENCE</scope>
</reference>
<evidence type="ECO:0000313" key="7">
    <source>
        <dbReference type="EMBL" id="CAA7398552.1"/>
    </source>
</evidence>
<dbReference type="PROSITE" id="PS50888">
    <property type="entry name" value="BHLH"/>
    <property type="match status" value="1"/>
</dbReference>
<keyword evidence="8" id="KW-1185">Reference proteome</keyword>
<organism evidence="7 8">
    <name type="scientific">Spirodela intermedia</name>
    <name type="common">Intermediate duckweed</name>
    <dbReference type="NCBI Taxonomy" id="51605"/>
    <lineage>
        <taxon>Eukaryota</taxon>
        <taxon>Viridiplantae</taxon>
        <taxon>Streptophyta</taxon>
        <taxon>Embryophyta</taxon>
        <taxon>Tracheophyta</taxon>
        <taxon>Spermatophyta</taxon>
        <taxon>Magnoliopsida</taxon>
        <taxon>Liliopsida</taxon>
        <taxon>Araceae</taxon>
        <taxon>Lemnoideae</taxon>
        <taxon>Spirodela</taxon>
    </lineage>
</organism>
<dbReference type="GO" id="GO:0048658">
    <property type="term" value="P:anther wall tapetum development"/>
    <property type="evidence" value="ECO:0007669"/>
    <property type="project" value="InterPro"/>
</dbReference>
<evidence type="ECO:0000256" key="3">
    <source>
        <dbReference type="ARBA" id="ARBA00023163"/>
    </source>
</evidence>
<dbReference type="Gene3D" id="4.10.280.10">
    <property type="entry name" value="Helix-loop-helix DNA-binding domain"/>
    <property type="match status" value="1"/>
</dbReference>
<feature type="domain" description="BHLH" evidence="6">
    <location>
        <begin position="154"/>
        <end position="203"/>
    </location>
</feature>
<dbReference type="CDD" id="cd18918">
    <property type="entry name" value="bHLH_AtMYC1_like"/>
    <property type="match status" value="1"/>
</dbReference>
<accession>A0A7I8KM60</accession>
<protein>
    <recommendedName>
        <fullName evidence="6">BHLH domain-containing protein</fullName>
    </recommendedName>
</protein>
<dbReference type="OrthoDB" id="1932168at2759"/>
<keyword evidence="4" id="KW-0539">Nucleus</keyword>
<comment type="similarity">
    <text evidence="1">Belongs to the bHLH protein family.</text>
</comment>
<dbReference type="GO" id="GO:0006355">
    <property type="term" value="P:regulation of DNA-templated transcription"/>
    <property type="evidence" value="ECO:0007669"/>
    <property type="project" value="InterPro"/>
</dbReference>
<dbReference type="Pfam" id="PF00010">
    <property type="entry name" value="HLH"/>
    <property type="match status" value="1"/>
</dbReference>
<evidence type="ECO:0000259" key="6">
    <source>
        <dbReference type="PROSITE" id="PS50888"/>
    </source>
</evidence>
<evidence type="ECO:0000313" key="8">
    <source>
        <dbReference type="Proteomes" id="UP000663760"/>
    </source>
</evidence>
<dbReference type="SMART" id="SM00353">
    <property type="entry name" value="HLH"/>
    <property type="match status" value="1"/>
</dbReference>
<proteinExistence type="inferred from homology"/>
<dbReference type="EMBL" id="LR746269">
    <property type="protein sequence ID" value="CAA7398552.1"/>
    <property type="molecule type" value="Genomic_DNA"/>
</dbReference>
<dbReference type="PANTHER" id="PTHR46834:SF1">
    <property type="entry name" value="TRANSCRIPTION FACTOR BHLH10"/>
    <property type="match status" value="1"/>
</dbReference>
<keyword evidence="2" id="KW-0805">Transcription regulation</keyword>
<dbReference type="Proteomes" id="UP000663760">
    <property type="component" value="Chromosome 6"/>
</dbReference>
<sequence length="337" mass="36681">MNLGIYGEPGYLSLHARLHSLLGEVAVGGGDNATAEAGGDDSAREDNLQGKRDLSGFFSPCLQIIHGEAAPDAGVYCSGLPLFLAANCQERQAVAAFDLPPVQMDLGNQQEYGLFPCSAAALSGGYIGHSSSPLLGFWPEMEMEMEMAIEKRRGDTKGNNTTEKQRRGKMSEKFSLLRSLIPHPRKHDRASIVAEATEYIKELLRTVEELQTLLAARRRRVEEWRNPTAARGGGGHPPPRCSWVQRRLRGISVDVRIVEDEVVVRLLRRGGTHCLLLLSRALLDLQLDLLHLAAGNIGDSHVIVINCKIEESSSVYGSAIAKKLVEALEGTAPVAPF</sequence>
<name>A0A7I8KM60_SPIIN</name>
<gene>
    <name evidence="7" type="ORF">SI8410_06009217</name>
</gene>
<dbReference type="GO" id="GO:0046983">
    <property type="term" value="F:protein dimerization activity"/>
    <property type="evidence" value="ECO:0007669"/>
    <property type="project" value="InterPro"/>
</dbReference>
<dbReference type="InterPro" id="IPR045895">
    <property type="entry name" value="bHLH91-like"/>
</dbReference>
<dbReference type="PANTHER" id="PTHR46834">
    <property type="entry name" value="TRANSCRIPTION FACTOR BHLH91"/>
    <property type="match status" value="1"/>
</dbReference>
<dbReference type="InterPro" id="IPR036638">
    <property type="entry name" value="HLH_DNA-bd_sf"/>
</dbReference>
<evidence type="ECO:0000256" key="2">
    <source>
        <dbReference type="ARBA" id="ARBA00023015"/>
    </source>
</evidence>
<evidence type="ECO:0000256" key="1">
    <source>
        <dbReference type="ARBA" id="ARBA00005510"/>
    </source>
</evidence>
<evidence type="ECO:0000256" key="4">
    <source>
        <dbReference type="ARBA" id="ARBA00023242"/>
    </source>
</evidence>
<feature type="coiled-coil region" evidence="5">
    <location>
        <begin position="193"/>
        <end position="220"/>
    </location>
</feature>
<evidence type="ECO:0000256" key="5">
    <source>
        <dbReference type="SAM" id="Coils"/>
    </source>
</evidence>
<keyword evidence="3" id="KW-0804">Transcription</keyword>
<keyword evidence="5" id="KW-0175">Coiled coil</keyword>
<dbReference type="SUPFAM" id="SSF47459">
    <property type="entry name" value="HLH, helix-loop-helix DNA-binding domain"/>
    <property type="match status" value="1"/>
</dbReference>
<dbReference type="AlphaFoldDB" id="A0A7I8KM60"/>
<dbReference type="InterPro" id="IPR045896">
    <property type="entry name" value="MYC1-like_bHLH"/>
</dbReference>
<dbReference type="InterPro" id="IPR011598">
    <property type="entry name" value="bHLH_dom"/>
</dbReference>